<gene>
    <name evidence="1" type="ORF">BKA03_002892</name>
</gene>
<organism evidence="1 2">
    <name type="scientific">Demequina lutea</name>
    <dbReference type="NCBI Taxonomy" id="431489"/>
    <lineage>
        <taxon>Bacteria</taxon>
        <taxon>Bacillati</taxon>
        <taxon>Actinomycetota</taxon>
        <taxon>Actinomycetes</taxon>
        <taxon>Micrococcales</taxon>
        <taxon>Demequinaceae</taxon>
        <taxon>Demequina</taxon>
    </lineage>
</organism>
<comment type="caution">
    <text evidence="1">The sequence shown here is derived from an EMBL/GenBank/DDBJ whole genome shotgun (WGS) entry which is preliminary data.</text>
</comment>
<reference evidence="1 2" key="1">
    <citation type="submission" date="2020-07" db="EMBL/GenBank/DDBJ databases">
        <title>Sequencing the genomes of 1000 actinobacteria strains.</title>
        <authorList>
            <person name="Klenk H.-P."/>
        </authorList>
    </citation>
    <scope>NUCLEOTIDE SEQUENCE [LARGE SCALE GENOMIC DNA]</scope>
    <source>
        <strain evidence="1 2">DSM 19970</strain>
    </source>
</reference>
<evidence type="ECO:0000313" key="1">
    <source>
        <dbReference type="EMBL" id="NYI42773.1"/>
    </source>
</evidence>
<dbReference type="Proteomes" id="UP000547973">
    <property type="component" value="Unassembled WGS sequence"/>
</dbReference>
<protein>
    <submittedName>
        <fullName evidence="1">Uncharacterized protein</fullName>
    </submittedName>
</protein>
<dbReference type="EMBL" id="JACBZO010000001">
    <property type="protein sequence ID" value="NYI42773.1"/>
    <property type="molecule type" value="Genomic_DNA"/>
</dbReference>
<evidence type="ECO:0000313" key="2">
    <source>
        <dbReference type="Proteomes" id="UP000547973"/>
    </source>
</evidence>
<sequence length="97" mass="10283">MTHAEEPSPTTVAVDRSGWPLSNGASVCRTRGNRSRRHGTGMFLVVTSQMDHPGPLAGRDAIDADALEASGRGTMKSLGQMAPGDSIALGYKWDTRT</sequence>
<name>A0A7Y9ZEJ4_9MICO</name>
<proteinExistence type="predicted"/>
<keyword evidence="2" id="KW-1185">Reference proteome</keyword>
<accession>A0A7Y9ZEJ4</accession>
<dbReference type="AlphaFoldDB" id="A0A7Y9ZEJ4"/>